<dbReference type="EMBL" id="SJPS01000001">
    <property type="protein sequence ID" value="TWU29664.1"/>
    <property type="molecule type" value="Genomic_DNA"/>
</dbReference>
<name>A0A5C6D1F8_9BACT</name>
<protein>
    <submittedName>
        <fullName evidence="7">Pheromone autoinducer 2 transporter</fullName>
    </submittedName>
</protein>
<evidence type="ECO:0000256" key="2">
    <source>
        <dbReference type="ARBA" id="ARBA00009773"/>
    </source>
</evidence>
<keyword evidence="4 6" id="KW-1133">Transmembrane helix</keyword>
<comment type="subcellular location">
    <subcellularLocation>
        <location evidence="1">Membrane</location>
        <topology evidence="1">Multi-pass membrane protein</topology>
    </subcellularLocation>
</comment>
<keyword evidence="8" id="KW-1185">Reference proteome</keyword>
<dbReference type="Pfam" id="PF01594">
    <property type="entry name" value="AI-2E_transport"/>
    <property type="match status" value="1"/>
</dbReference>
<organism evidence="7 8">
    <name type="scientific">Bythopirellula polymerisocia</name>
    <dbReference type="NCBI Taxonomy" id="2528003"/>
    <lineage>
        <taxon>Bacteria</taxon>
        <taxon>Pseudomonadati</taxon>
        <taxon>Planctomycetota</taxon>
        <taxon>Planctomycetia</taxon>
        <taxon>Pirellulales</taxon>
        <taxon>Lacipirellulaceae</taxon>
        <taxon>Bythopirellula</taxon>
    </lineage>
</organism>
<evidence type="ECO:0000256" key="3">
    <source>
        <dbReference type="ARBA" id="ARBA00022692"/>
    </source>
</evidence>
<evidence type="ECO:0000313" key="7">
    <source>
        <dbReference type="EMBL" id="TWU29664.1"/>
    </source>
</evidence>
<comment type="caution">
    <text evidence="7">The sequence shown here is derived from an EMBL/GenBank/DDBJ whole genome shotgun (WGS) entry which is preliminary data.</text>
</comment>
<dbReference type="InterPro" id="IPR002549">
    <property type="entry name" value="AI-2E-like"/>
</dbReference>
<evidence type="ECO:0000313" key="8">
    <source>
        <dbReference type="Proteomes" id="UP000318437"/>
    </source>
</evidence>
<dbReference type="OrthoDB" id="9772136at2"/>
<sequence length="613" mass="69857">MSDGSIATWLSRNHWQKWLIWALFIFLAYELRDFFFVAFVTFLLCYLVRTVVGTLSERLSPGQPKVWLDRTLTMATFVVMVCLLFGVASWIGPRFVQQCRALIARQQQIDPQAAFQSLLDRTVGSVLMRREYGGNTSERYKTALENYQNEGRHGEGWYAQFPALDSHLKSGFEAQFEQAERERIDRQVRGGTKVGNQFDQWFLRVKAPELFAQRRETYLAQWAAEQTKQPNREDETKPIPEDHFQQTRDEAIRQRILGDVKADPVTFADLKNQWEQSLVALQWLTFVQSPKYQQAFRDYYQQRHEENPVGIPFSYDIYLELREAYPNGKNAFAKVVQRSLPSKSKESAAQLRQDFEMATREQLTSQWWKNDPTAAALREHASEDLPRVVGAVSARLEQLLSRLLTLPTQLATAMLLTLFICFDMLHLREGLGRLRESRIGNFYDEIVPGLIVFARLIGRSFSAQALIAVFNTLLSLLLLWFLGIENELLLCMFVFVGSFIPVLGVLLSSIPITIQALLQPDGSIGLAIQAIAGILLIHMIETSFLSPKIVGKVLHLHPVMVLVILAIGEHFFGLWGLLLGVPVAVYLIRVVILKEPIPGIYEPARDSSAHQVG</sequence>
<evidence type="ECO:0000256" key="6">
    <source>
        <dbReference type="SAM" id="Phobius"/>
    </source>
</evidence>
<dbReference type="PANTHER" id="PTHR21716">
    <property type="entry name" value="TRANSMEMBRANE PROTEIN"/>
    <property type="match status" value="1"/>
</dbReference>
<feature type="transmembrane region" description="Helical" evidence="6">
    <location>
        <begin position="489"/>
        <end position="510"/>
    </location>
</feature>
<feature type="transmembrane region" description="Helical" evidence="6">
    <location>
        <begin position="463"/>
        <end position="482"/>
    </location>
</feature>
<reference evidence="7 8" key="1">
    <citation type="submission" date="2019-02" db="EMBL/GenBank/DDBJ databases">
        <title>Deep-cultivation of Planctomycetes and their phenomic and genomic characterization uncovers novel biology.</title>
        <authorList>
            <person name="Wiegand S."/>
            <person name="Jogler M."/>
            <person name="Boedeker C."/>
            <person name="Pinto D."/>
            <person name="Vollmers J."/>
            <person name="Rivas-Marin E."/>
            <person name="Kohn T."/>
            <person name="Peeters S.H."/>
            <person name="Heuer A."/>
            <person name="Rast P."/>
            <person name="Oberbeckmann S."/>
            <person name="Bunk B."/>
            <person name="Jeske O."/>
            <person name="Meyerdierks A."/>
            <person name="Storesund J.E."/>
            <person name="Kallscheuer N."/>
            <person name="Luecker S."/>
            <person name="Lage O.M."/>
            <person name="Pohl T."/>
            <person name="Merkel B.J."/>
            <person name="Hornburger P."/>
            <person name="Mueller R.-W."/>
            <person name="Bruemmer F."/>
            <person name="Labrenz M."/>
            <person name="Spormann A.M."/>
            <person name="Op Den Camp H."/>
            <person name="Overmann J."/>
            <person name="Amann R."/>
            <person name="Jetten M.S.M."/>
            <person name="Mascher T."/>
            <person name="Medema M.H."/>
            <person name="Devos D.P."/>
            <person name="Kaster A.-K."/>
            <person name="Ovreas L."/>
            <person name="Rohde M."/>
            <person name="Galperin M.Y."/>
            <person name="Jogler C."/>
        </authorList>
    </citation>
    <scope>NUCLEOTIDE SEQUENCE [LARGE SCALE GENOMIC DNA]</scope>
    <source>
        <strain evidence="7 8">Pla144</strain>
    </source>
</reference>
<accession>A0A5C6D1F8</accession>
<keyword evidence="3 6" id="KW-0812">Transmembrane</keyword>
<evidence type="ECO:0000256" key="1">
    <source>
        <dbReference type="ARBA" id="ARBA00004141"/>
    </source>
</evidence>
<feature type="transmembrane region" description="Helical" evidence="6">
    <location>
        <begin position="67"/>
        <end position="91"/>
    </location>
</feature>
<dbReference type="AlphaFoldDB" id="A0A5C6D1F8"/>
<dbReference type="RefSeq" id="WP_146447657.1">
    <property type="nucleotide sequence ID" value="NZ_SJPS01000001.1"/>
</dbReference>
<dbReference type="PANTHER" id="PTHR21716:SF62">
    <property type="entry name" value="TRANSPORT PROTEIN YDBI-RELATED"/>
    <property type="match status" value="1"/>
</dbReference>
<evidence type="ECO:0000256" key="4">
    <source>
        <dbReference type="ARBA" id="ARBA00022989"/>
    </source>
</evidence>
<evidence type="ECO:0000256" key="5">
    <source>
        <dbReference type="ARBA" id="ARBA00023136"/>
    </source>
</evidence>
<feature type="transmembrane region" description="Helical" evidence="6">
    <location>
        <begin position="20"/>
        <end position="47"/>
    </location>
</feature>
<dbReference type="Proteomes" id="UP000318437">
    <property type="component" value="Unassembled WGS sequence"/>
</dbReference>
<gene>
    <name evidence="7" type="ORF">Pla144_04430</name>
</gene>
<feature type="transmembrane region" description="Helical" evidence="6">
    <location>
        <begin position="522"/>
        <end position="540"/>
    </location>
</feature>
<comment type="similarity">
    <text evidence="2">Belongs to the autoinducer-2 exporter (AI-2E) (TC 2.A.86) family.</text>
</comment>
<dbReference type="GO" id="GO:0055085">
    <property type="term" value="P:transmembrane transport"/>
    <property type="evidence" value="ECO:0007669"/>
    <property type="project" value="TreeGrafter"/>
</dbReference>
<keyword evidence="5 6" id="KW-0472">Membrane</keyword>
<dbReference type="GO" id="GO:0016020">
    <property type="term" value="C:membrane"/>
    <property type="evidence" value="ECO:0007669"/>
    <property type="project" value="UniProtKB-SubCell"/>
</dbReference>
<proteinExistence type="inferred from homology"/>